<protein>
    <submittedName>
        <fullName evidence="4">Uncharacterized protein</fullName>
    </submittedName>
</protein>
<dbReference type="InterPro" id="IPR044929">
    <property type="entry name" value="DNA/RNA_non-sp_Endonuclease_sf"/>
</dbReference>
<dbReference type="eggNOG" id="ENOG502QQYK">
    <property type="taxonomic scope" value="Eukaryota"/>
</dbReference>
<dbReference type="InterPro" id="IPR001604">
    <property type="entry name" value="Endo_G_ENPP1-like_dom"/>
</dbReference>
<dbReference type="RefSeq" id="XP_014343717.1">
    <property type="nucleotide sequence ID" value="XM_014488231.1"/>
</dbReference>
<keyword evidence="5" id="KW-1185">Reference proteome</keyword>
<dbReference type="InterPro" id="IPR039015">
    <property type="entry name" value="ENDOD1"/>
</dbReference>
<dbReference type="GO" id="GO:0016787">
    <property type="term" value="F:hydrolase activity"/>
    <property type="evidence" value="ECO:0007669"/>
    <property type="project" value="InterPro"/>
</dbReference>
<dbReference type="HOGENOM" id="CLU_035817_1_0_1"/>
<dbReference type="SUPFAM" id="SSF54060">
    <property type="entry name" value="His-Me finger endonucleases"/>
    <property type="match status" value="1"/>
</dbReference>
<dbReference type="InterPro" id="IPR020821">
    <property type="entry name" value="ENPP1-3/EXOG-like_nuc-like"/>
</dbReference>
<dbReference type="OrthoDB" id="8572289at2759"/>
<evidence type="ECO:0000259" key="3">
    <source>
        <dbReference type="SMART" id="SM00892"/>
    </source>
</evidence>
<name>H3B926_LATCH</name>
<evidence type="ECO:0000259" key="2">
    <source>
        <dbReference type="SMART" id="SM00477"/>
    </source>
</evidence>
<feature type="domain" description="ENPP1-3/EXOG-like endonuclease/phosphodiesterase" evidence="2">
    <location>
        <begin position="63"/>
        <end position="285"/>
    </location>
</feature>
<dbReference type="Pfam" id="PF01223">
    <property type="entry name" value="Endonuclease_NS"/>
    <property type="match status" value="1"/>
</dbReference>
<dbReference type="PANTHER" id="PTHR21472">
    <property type="entry name" value="ENDONUCLEASE DOMAIN-CONTAINING 1 PROTEIN ENDOD1"/>
    <property type="match status" value="1"/>
</dbReference>
<accession>H3B926</accession>
<dbReference type="GO" id="GO:0003676">
    <property type="term" value="F:nucleic acid binding"/>
    <property type="evidence" value="ECO:0007669"/>
    <property type="project" value="InterPro"/>
</dbReference>
<dbReference type="Ensembl" id="ENSLACT00000018530.2">
    <property type="protein sequence ID" value="ENSLACP00000018397.2"/>
    <property type="gene ID" value="ENSLACG00000016204.2"/>
</dbReference>
<dbReference type="AlphaFoldDB" id="H3B926"/>
<dbReference type="GeneTree" id="ENSGT01030000234592"/>
<evidence type="ECO:0000313" key="5">
    <source>
        <dbReference type="Proteomes" id="UP000008672"/>
    </source>
</evidence>
<keyword evidence="1" id="KW-0732">Signal</keyword>
<dbReference type="STRING" id="7897.ENSLACP00000018397"/>
<reference evidence="4" key="3">
    <citation type="submission" date="2025-09" db="UniProtKB">
        <authorList>
            <consortium name="Ensembl"/>
        </authorList>
    </citation>
    <scope>IDENTIFICATION</scope>
</reference>
<feature type="signal peptide" evidence="1">
    <location>
        <begin position="1"/>
        <end position="19"/>
    </location>
</feature>
<dbReference type="GeneID" id="102364797"/>
<evidence type="ECO:0000256" key="1">
    <source>
        <dbReference type="SAM" id="SignalP"/>
    </source>
</evidence>
<dbReference type="KEGG" id="lcm:102364797"/>
<dbReference type="Proteomes" id="UP000008672">
    <property type="component" value="Unassembled WGS sequence"/>
</dbReference>
<proteinExistence type="predicted"/>
<gene>
    <name evidence="4" type="primary">LOC102364797</name>
</gene>
<sequence>MSIMLTCVFLLPLLGRAVPEVTGNFTAHPVCGNFFYLNAAPPVLHDRQNQNRYQQICQYFNGAYHFATLYDTVNRIPVYSAYTFQGCNPGRECNWMIEPQLANPKLTMEMTKISKSGATRSDIEDFQATEDDYTHAPKRPNSNTVAYDKGHLNPICHNLTPDKQPTCTLTNAVPQYWKMNQQTWKNCEVKLKKYMINNCINGNTYLVVGAVPSRNTWIIDPRTVTNRVNIPRYMWRAVCCQQTNNNWYSTAHIADNIPNSAVQEMSLIQLEAQLAADYGVQPFQLFSNQCQNPINNPIC</sequence>
<dbReference type="OMA" id="SWERMET"/>
<dbReference type="SMART" id="SM00477">
    <property type="entry name" value="NUC"/>
    <property type="match status" value="1"/>
</dbReference>
<dbReference type="Bgee" id="ENSLACG00000016204">
    <property type="expression patterns" value="Expressed in pelvic fin"/>
</dbReference>
<dbReference type="PANTHER" id="PTHR21472:SF30">
    <property type="entry name" value="ENDONUCLEASE DOMAIN-CONTAINING 1 PROTEIN-RELATED"/>
    <property type="match status" value="1"/>
</dbReference>
<dbReference type="Gene3D" id="3.40.570.10">
    <property type="entry name" value="Extracellular Endonuclease, subunit A"/>
    <property type="match status" value="1"/>
</dbReference>
<organism evidence="4 5">
    <name type="scientific">Latimeria chalumnae</name>
    <name type="common">Coelacanth</name>
    <dbReference type="NCBI Taxonomy" id="7897"/>
    <lineage>
        <taxon>Eukaryota</taxon>
        <taxon>Metazoa</taxon>
        <taxon>Chordata</taxon>
        <taxon>Craniata</taxon>
        <taxon>Vertebrata</taxon>
        <taxon>Euteleostomi</taxon>
        <taxon>Coelacanthiformes</taxon>
        <taxon>Coelacanthidae</taxon>
        <taxon>Latimeria</taxon>
    </lineage>
</organism>
<dbReference type="GO" id="GO:0046872">
    <property type="term" value="F:metal ion binding"/>
    <property type="evidence" value="ECO:0007669"/>
    <property type="project" value="InterPro"/>
</dbReference>
<feature type="chain" id="PRO_5003581086" evidence="1">
    <location>
        <begin position="20"/>
        <end position="299"/>
    </location>
</feature>
<reference evidence="5" key="1">
    <citation type="submission" date="2011-08" db="EMBL/GenBank/DDBJ databases">
        <title>The draft genome of Latimeria chalumnae.</title>
        <authorList>
            <person name="Di Palma F."/>
            <person name="Alfoldi J."/>
            <person name="Johnson J."/>
            <person name="Berlin A."/>
            <person name="Gnerre S."/>
            <person name="Jaffe D."/>
            <person name="MacCallum I."/>
            <person name="Young S."/>
            <person name="Walker B.J."/>
            <person name="Lander E."/>
            <person name="Lindblad-Toh K."/>
        </authorList>
    </citation>
    <scope>NUCLEOTIDE SEQUENCE [LARGE SCALE GENOMIC DNA]</scope>
    <source>
        <strain evidence="5">Wild caught</strain>
    </source>
</reference>
<reference evidence="4" key="2">
    <citation type="submission" date="2025-08" db="UniProtKB">
        <authorList>
            <consortium name="Ensembl"/>
        </authorList>
    </citation>
    <scope>IDENTIFICATION</scope>
</reference>
<dbReference type="InParanoid" id="H3B926"/>
<dbReference type="InterPro" id="IPR044925">
    <property type="entry name" value="His-Me_finger_sf"/>
</dbReference>
<dbReference type="EMBL" id="AFYH01067387">
    <property type="status" value="NOT_ANNOTATED_CDS"/>
    <property type="molecule type" value="Genomic_DNA"/>
</dbReference>
<evidence type="ECO:0000313" key="4">
    <source>
        <dbReference type="Ensembl" id="ENSLACP00000018397.2"/>
    </source>
</evidence>
<feature type="domain" description="DNA/RNA non-specific endonuclease/pyrophosphatase/phosphodiesterase" evidence="3">
    <location>
        <begin position="62"/>
        <end position="283"/>
    </location>
</feature>
<dbReference type="SMART" id="SM00892">
    <property type="entry name" value="Endonuclease_NS"/>
    <property type="match status" value="1"/>
</dbReference>